<evidence type="ECO:0000313" key="2">
    <source>
        <dbReference type="EMBL" id="MBB6032923.1"/>
    </source>
</evidence>
<reference evidence="2 3" key="1">
    <citation type="submission" date="2020-08" db="EMBL/GenBank/DDBJ databases">
        <title>Genomic Encyclopedia of Type Strains, Phase IV (KMG-IV): sequencing the most valuable type-strain genomes for metagenomic binning, comparative biology and taxonomic classification.</title>
        <authorList>
            <person name="Goeker M."/>
        </authorList>
    </citation>
    <scope>NUCLEOTIDE SEQUENCE [LARGE SCALE GENOMIC DNA]</scope>
    <source>
        <strain evidence="2 3">YIM 65646</strain>
    </source>
</reference>
<dbReference type="AlphaFoldDB" id="A0A841FD39"/>
<keyword evidence="3" id="KW-1185">Reference proteome</keyword>
<sequence length="61" mass="7243">MTALVIRHLDADADLWSLAYAVALRLVAFLNPHKTGRHRMWKKSCVQYLVRKDWKECSRWS</sequence>
<gene>
    <name evidence="2" type="ORF">HNR73_000770</name>
</gene>
<accession>A0A841FD39</accession>
<evidence type="ECO:0000256" key="1">
    <source>
        <dbReference type="SAM" id="Phobius"/>
    </source>
</evidence>
<protein>
    <submittedName>
        <fullName evidence="2">Uncharacterized protein</fullName>
    </submittedName>
</protein>
<proteinExistence type="predicted"/>
<dbReference type="RefSeq" id="WP_184785851.1">
    <property type="nucleotide sequence ID" value="NZ_BONT01000020.1"/>
</dbReference>
<keyword evidence="1" id="KW-1133">Transmembrane helix</keyword>
<comment type="caution">
    <text evidence="2">The sequence shown here is derived from an EMBL/GenBank/DDBJ whole genome shotgun (WGS) entry which is preliminary data.</text>
</comment>
<evidence type="ECO:0000313" key="3">
    <source>
        <dbReference type="Proteomes" id="UP000548476"/>
    </source>
</evidence>
<feature type="transmembrane region" description="Helical" evidence="1">
    <location>
        <begin position="15"/>
        <end position="33"/>
    </location>
</feature>
<name>A0A841FD39_9ACTN</name>
<dbReference type="Proteomes" id="UP000548476">
    <property type="component" value="Unassembled WGS sequence"/>
</dbReference>
<dbReference type="EMBL" id="JACHGT010000002">
    <property type="protein sequence ID" value="MBB6032923.1"/>
    <property type="molecule type" value="Genomic_DNA"/>
</dbReference>
<organism evidence="2 3">
    <name type="scientific">Phytomonospora endophytica</name>
    <dbReference type="NCBI Taxonomy" id="714109"/>
    <lineage>
        <taxon>Bacteria</taxon>
        <taxon>Bacillati</taxon>
        <taxon>Actinomycetota</taxon>
        <taxon>Actinomycetes</taxon>
        <taxon>Micromonosporales</taxon>
        <taxon>Micromonosporaceae</taxon>
        <taxon>Phytomonospora</taxon>
    </lineage>
</organism>
<keyword evidence="1" id="KW-0472">Membrane</keyword>
<keyword evidence="1" id="KW-0812">Transmembrane</keyword>